<keyword evidence="2" id="KW-1133">Transmembrane helix</keyword>
<feature type="transmembrane region" description="Helical" evidence="2">
    <location>
        <begin position="319"/>
        <end position="337"/>
    </location>
</feature>
<proteinExistence type="predicted"/>
<organism evidence="3 4">
    <name type="scientific">Vibrio rotiferianus</name>
    <dbReference type="NCBI Taxonomy" id="190895"/>
    <lineage>
        <taxon>Bacteria</taxon>
        <taxon>Pseudomonadati</taxon>
        <taxon>Pseudomonadota</taxon>
        <taxon>Gammaproteobacteria</taxon>
        <taxon>Vibrionales</taxon>
        <taxon>Vibrionaceae</taxon>
        <taxon>Vibrio</taxon>
    </lineage>
</organism>
<keyword evidence="2" id="KW-0812">Transmembrane</keyword>
<feature type="coiled-coil region" evidence="1">
    <location>
        <begin position="146"/>
        <end position="173"/>
    </location>
</feature>
<sequence length="426" mass="48699">MRTAKSSLTRLKKNIDQAFPSAPDLMGFEGINKAILLDSLDESYGLLEGLVDRKETFDVIFMKRKISDLTKRCNDYLNDNLKDIGKEKKFNAFLNDISEIRSVVKRTYLLVIEGSLRDEASIHNLRADLTSYKESLDNYIEYKQNIDEAYELITTLKGELKQYSEEYSNASDHVSEVVTRIDEALSDVEKKQTQVTSEKEDILTTKSQILRNKVAFNGNVKRYEDLLNNLQEQEAKINVQFENVEQISTSLSEQQRSIQDIIDDANRASMAGSFLKRKNELDQPIKWSGRIMNTALVITAGISFSLLFHSGLLDGKFDYISFLTKIPIVAPFIWIAWSNSQRNNYLVRIQEDYAFKYASAMAFEGYKKQVQEVDEDLQQRLLTLAIENMGSNPIRLFEKPVKSSPATDIVQSVTDIAKSLKPQETK</sequence>
<protein>
    <submittedName>
        <fullName evidence="3">Uncharacterized protein</fullName>
    </submittedName>
</protein>
<dbReference type="EMBL" id="VTYN01000005">
    <property type="protein sequence ID" value="NOH47612.1"/>
    <property type="molecule type" value="Genomic_DNA"/>
</dbReference>
<gene>
    <name evidence="3" type="ORF">F0262_06050</name>
</gene>
<evidence type="ECO:0000313" key="4">
    <source>
        <dbReference type="Proteomes" id="UP000572072"/>
    </source>
</evidence>
<accession>A0A7Y3Z6W9</accession>
<comment type="caution">
    <text evidence="3">The sequence shown here is derived from an EMBL/GenBank/DDBJ whole genome shotgun (WGS) entry which is preliminary data.</text>
</comment>
<name>A0A7Y3Z6W9_9VIBR</name>
<dbReference type="RefSeq" id="WP_171357356.1">
    <property type="nucleotide sequence ID" value="NZ_VTYN01000005.1"/>
</dbReference>
<keyword evidence="2" id="KW-0472">Membrane</keyword>
<keyword evidence="1" id="KW-0175">Coiled coil</keyword>
<dbReference type="Proteomes" id="UP000572072">
    <property type="component" value="Unassembled WGS sequence"/>
</dbReference>
<feature type="transmembrane region" description="Helical" evidence="2">
    <location>
        <begin position="291"/>
        <end position="313"/>
    </location>
</feature>
<dbReference type="AlphaFoldDB" id="A0A7Y3Z6W9"/>
<reference evidence="3 4" key="1">
    <citation type="submission" date="2019-08" db="EMBL/GenBank/DDBJ databases">
        <title>Draft genome sequencing and comparative genomics of hatchery-associated Vibrios.</title>
        <authorList>
            <person name="Kehlet-Delgado H."/>
            <person name="Mueller R.S."/>
        </authorList>
    </citation>
    <scope>NUCLEOTIDE SEQUENCE [LARGE SCALE GENOMIC DNA]</scope>
    <source>
        <strain evidence="3 4">00-78-3</strain>
    </source>
</reference>
<evidence type="ECO:0000256" key="1">
    <source>
        <dbReference type="SAM" id="Coils"/>
    </source>
</evidence>
<feature type="coiled-coil region" evidence="1">
    <location>
        <begin position="213"/>
        <end position="247"/>
    </location>
</feature>
<evidence type="ECO:0000256" key="2">
    <source>
        <dbReference type="SAM" id="Phobius"/>
    </source>
</evidence>
<evidence type="ECO:0000313" key="3">
    <source>
        <dbReference type="EMBL" id="NOH47612.1"/>
    </source>
</evidence>